<dbReference type="InterPro" id="IPR016181">
    <property type="entry name" value="Acyl_CoA_acyltransferase"/>
</dbReference>
<accession>A0A7X0SN44</accession>
<protein>
    <submittedName>
        <fullName evidence="2">GNAT family N-acetyltransferase</fullName>
    </submittedName>
</protein>
<reference evidence="2 3" key="1">
    <citation type="submission" date="2020-08" db="EMBL/GenBank/DDBJ databases">
        <title>Cohnella phylogeny.</title>
        <authorList>
            <person name="Dunlap C."/>
        </authorList>
    </citation>
    <scope>NUCLEOTIDE SEQUENCE [LARGE SCALE GENOMIC DNA]</scope>
    <source>
        <strain evidence="2 3">CBP 2801</strain>
    </source>
</reference>
<dbReference type="EMBL" id="JACJVO010000024">
    <property type="protein sequence ID" value="MBB6733063.1"/>
    <property type="molecule type" value="Genomic_DNA"/>
</dbReference>
<dbReference type="GO" id="GO:0016740">
    <property type="term" value="F:transferase activity"/>
    <property type="evidence" value="ECO:0007669"/>
    <property type="project" value="UniProtKB-KW"/>
</dbReference>
<dbReference type="SUPFAM" id="SSF55729">
    <property type="entry name" value="Acyl-CoA N-acyltransferases (Nat)"/>
    <property type="match status" value="1"/>
</dbReference>
<comment type="caution">
    <text evidence="2">The sequence shown here is derived from an EMBL/GenBank/DDBJ whole genome shotgun (WGS) entry which is preliminary data.</text>
</comment>
<evidence type="ECO:0000313" key="3">
    <source>
        <dbReference type="Proteomes" id="UP000564644"/>
    </source>
</evidence>
<evidence type="ECO:0000256" key="1">
    <source>
        <dbReference type="SAM" id="Phobius"/>
    </source>
</evidence>
<name>A0A7X0SN44_9BACL</name>
<evidence type="ECO:0000313" key="2">
    <source>
        <dbReference type="EMBL" id="MBB6733063.1"/>
    </source>
</evidence>
<keyword evidence="2" id="KW-0808">Transferase</keyword>
<organism evidence="2 3">
    <name type="scientific">Cohnella zeiphila</name>
    <dbReference type="NCBI Taxonomy" id="2761120"/>
    <lineage>
        <taxon>Bacteria</taxon>
        <taxon>Bacillati</taxon>
        <taxon>Bacillota</taxon>
        <taxon>Bacilli</taxon>
        <taxon>Bacillales</taxon>
        <taxon>Paenibacillaceae</taxon>
        <taxon>Cohnella</taxon>
    </lineage>
</organism>
<keyword evidence="1" id="KW-1133">Transmembrane helix</keyword>
<keyword evidence="1" id="KW-0812">Transmembrane</keyword>
<feature type="transmembrane region" description="Helical" evidence="1">
    <location>
        <begin position="298"/>
        <end position="318"/>
    </location>
</feature>
<sequence length="320" mass="36607">MLQEQEALQKWAEFNRQKWKCRVEVKRFQAPSSEAYCESLFFLDRKGKLIMPPINYYYPIIFTPTPTQNNLRINKQWLKVAEVMLQEMDRAGGSVDIALPPDIQDIRPWRWANFITNVKYTYRLELPYQDHLMEGSIRRRLNKAKLAGYETRLTDNMEDVYSCLVETEQRKGITHHLSLADLEMAREMLGPDIFRTYVCYSKDGEPASASVELVLSKKRALGLALGSKRAHLTSGANQLMTYFMFQDLSAMGVKGFDFCGANVPSVAESKSVWGAELVPYFTVRKRGLRDVFREGKMWLRHMVLIGGICGIGQIVGIGGV</sequence>
<dbReference type="RefSeq" id="WP_185130722.1">
    <property type="nucleotide sequence ID" value="NZ_JACJVO010000024.1"/>
</dbReference>
<gene>
    <name evidence="2" type="ORF">H7C18_19275</name>
</gene>
<keyword evidence="3" id="KW-1185">Reference proteome</keyword>
<dbReference type="Gene3D" id="3.40.630.30">
    <property type="match status" value="1"/>
</dbReference>
<keyword evidence="1" id="KW-0472">Membrane</keyword>
<dbReference type="Proteomes" id="UP000564644">
    <property type="component" value="Unassembled WGS sequence"/>
</dbReference>
<proteinExistence type="predicted"/>
<dbReference type="AlphaFoldDB" id="A0A7X0SN44"/>